<organism evidence="3 4">
    <name type="scientific">Candidatus Nucleicultrix amoebiphila FS5</name>
    <dbReference type="NCBI Taxonomy" id="1414854"/>
    <lineage>
        <taxon>Bacteria</taxon>
        <taxon>Pseudomonadati</taxon>
        <taxon>Pseudomonadota</taxon>
        <taxon>Alphaproteobacteria</taxon>
        <taxon>Holosporales</taxon>
        <taxon>Candidatus Nucleicultricaceae</taxon>
        <taxon>Candidatus Nucleicultrix</taxon>
    </lineage>
</organism>
<dbReference type="Proteomes" id="UP000237351">
    <property type="component" value="Chromosome"/>
</dbReference>
<dbReference type="Gene3D" id="3.40.1580.10">
    <property type="entry name" value="SMI1/KNR4-like"/>
    <property type="match status" value="1"/>
</dbReference>
<reference evidence="3 4" key="1">
    <citation type="submission" date="2014-06" db="EMBL/GenBank/DDBJ databases">
        <title>The genome of the endonuclear symbiont Nucleicultrix amoebiphila.</title>
        <authorList>
            <person name="Schulz F."/>
            <person name="Horn M."/>
        </authorList>
    </citation>
    <scope>NUCLEOTIDE SEQUENCE [LARGE SCALE GENOMIC DNA]</scope>
    <source>
        <strain evidence="3 4">FS5</strain>
    </source>
</reference>
<name>A0A1W6N6M1_9PROT</name>
<accession>A0A1W6N6M1</accession>
<evidence type="ECO:0000313" key="3">
    <source>
        <dbReference type="EMBL" id="ARN85451.1"/>
    </source>
</evidence>
<dbReference type="STRING" id="1414854.GQ61_09300"/>
<dbReference type="EMBL" id="CP008743">
    <property type="protein sequence ID" value="ARN85451.1"/>
    <property type="molecule type" value="Genomic_DNA"/>
</dbReference>
<keyword evidence="2" id="KW-0732">Signal</keyword>
<evidence type="ECO:0000313" key="4">
    <source>
        <dbReference type="Proteomes" id="UP000237351"/>
    </source>
</evidence>
<dbReference type="RefSeq" id="WP_085785021.1">
    <property type="nucleotide sequence ID" value="NZ_CP008743.1"/>
</dbReference>
<dbReference type="AlphaFoldDB" id="A0A1W6N6M1"/>
<keyword evidence="4" id="KW-1185">Reference proteome</keyword>
<dbReference type="SUPFAM" id="SSF160631">
    <property type="entry name" value="SMI1/KNR4-like"/>
    <property type="match status" value="1"/>
</dbReference>
<dbReference type="Pfam" id="PF14567">
    <property type="entry name" value="SUKH_5"/>
    <property type="match status" value="1"/>
</dbReference>
<protein>
    <submittedName>
        <fullName evidence="3">Uncharacterized protein</fullName>
    </submittedName>
</protein>
<feature type="region of interest" description="Disordered" evidence="1">
    <location>
        <begin position="178"/>
        <end position="198"/>
    </location>
</feature>
<evidence type="ECO:0000256" key="1">
    <source>
        <dbReference type="SAM" id="MobiDB-lite"/>
    </source>
</evidence>
<evidence type="ECO:0000256" key="2">
    <source>
        <dbReference type="SAM" id="SignalP"/>
    </source>
</evidence>
<sequence length="198" mass="22658">MRVQKVSWVFAISLIFSGFSHGSTSVVLDADEKTKIAFKTIYETHQKTSSGSTFKSPSSQEILEIQRSLRIKFHPLITSFLKKLSGCTFEDADFITANHGKESDLVKAIKNARECKIDKDWIPFNRVQGSECDFFNNKTGEIKRFLFIPSQKDQSKPYVQELKKWGCLLEWVQSKQADKKELNHTPENDESENTSPSK</sequence>
<feature type="chain" id="PRO_5013026585" evidence="2">
    <location>
        <begin position="23"/>
        <end position="198"/>
    </location>
</feature>
<dbReference type="KEGG" id="naf:GQ61_09300"/>
<proteinExistence type="predicted"/>
<gene>
    <name evidence="3" type="ORF">GQ61_09300</name>
</gene>
<feature type="compositionally biased region" description="Basic and acidic residues" evidence="1">
    <location>
        <begin position="178"/>
        <end position="187"/>
    </location>
</feature>
<feature type="signal peptide" evidence="2">
    <location>
        <begin position="1"/>
        <end position="22"/>
    </location>
</feature>
<dbReference type="InterPro" id="IPR037883">
    <property type="entry name" value="Knr4/Smi1-like_sf"/>
</dbReference>